<sequence>MKRWIKLLVSPSTETTYGETINTIKVVLRTANKIGSWFELESSWQKLKSLVNRSTTLDDCVVSIIFRQTVNEKLWQRRIKKVGVYINSEYDEGMNALYNTVSRYPVDLVKQQYDLALLSTTEYRSYPMGPKITALRPKPQNDKFNDLLSIGWQIADVGSTWGTNAHNNLQYTLKKFLHGVRVGRCPDVNILESDDTHSETCTQSRTVAQTQTAVPTETVVSTQTALPSELDKNPSIVDEVTEHEENIVRTHVMIPYGCAENISKVDYADHHFKDSDKASSNSDEQSATSAESQNG</sequence>
<evidence type="ECO:0000313" key="3">
    <source>
        <dbReference type="Proteomes" id="UP001165121"/>
    </source>
</evidence>
<reference evidence="2" key="1">
    <citation type="submission" date="2023-04" db="EMBL/GenBank/DDBJ databases">
        <title>Phytophthora fragariaefolia NBRC 109709.</title>
        <authorList>
            <person name="Ichikawa N."/>
            <person name="Sato H."/>
            <person name="Tonouchi N."/>
        </authorList>
    </citation>
    <scope>NUCLEOTIDE SEQUENCE</scope>
    <source>
        <strain evidence="2">NBRC 109709</strain>
    </source>
</reference>
<protein>
    <submittedName>
        <fullName evidence="2">Unnamed protein product</fullName>
    </submittedName>
</protein>
<accession>A0A9W6WPE3</accession>
<gene>
    <name evidence="2" type="ORF">Pfra01_000294200</name>
</gene>
<name>A0A9W6WPE3_9STRA</name>
<dbReference type="EMBL" id="BSXT01000234">
    <property type="protein sequence ID" value="GMF21649.1"/>
    <property type="molecule type" value="Genomic_DNA"/>
</dbReference>
<feature type="region of interest" description="Disordered" evidence="1">
    <location>
        <begin position="203"/>
        <end position="225"/>
    </location>
</feature>
<evidence type="ECO:0000313" key="2">
    <source>
        <dbReference type="EMBL" id="GMF21649.1"/>
    </source>
</evidence>
<dbReference type="OrthoDB" id="128552at2759"/>
<dbReference type="AlphaFoldDB" id="A0A9W6WPE3"/>
<dbReference type="Proteomes" id="UP001165121">
    <property type="component" value="Unassembled WGS sequence"/>
</dbReference>
<organism evidence="2 3">
    <name type="scientific">Phytophthora fragariaefolia</name>
    <dbReference type="NCBI Taxonomy" id="1490495"/>
    <lineage>
        <taxon>Eukaryota</taxon>
        <taxon>Sar</taxon>
        <taxon>Stramenopiles</taxon>
        <taxon>Oomycota</taxon>
        <taxon>Peronosporomycetes</taxon>
        <taxon>Peronosporales</taxon>
        <taxon>Peronosporaceae</taxon>
        <taxon>Phytophthora</taxon>
    </lineage>
</organism>
<comment type="caution">
    <text evidence="2">The sequence shown here is derived from an EMBL/GenBank/DDBJ whole genome shotgun (WGS) entry which is preliminary data.</text>
</comment>
<feature type="region of interest" description="Disordered" evidence="1">
    <location>
        <begin position="273"/>
        <end position="295"/>
    </location>
</feature>
<proteinExistence type="predicted"/>
<keyword evidence="3" id="KW-1185">Reference proteome</keyword>
<evidence type="ECO:0000256" key="1">
    <source>
        <dbReference type="SAM" id="MobiDB-lite"/>
    </source>
</evidence>
<feature type="compositionally biased region" description="Polar residues" evidence="1">
    <location>
        <begin position="278"/>
        <end position="295"/>
    </location>
</feature>